<comment type="caution">
    <text evidence="6">The sequence shown here is derived from an EMBL/GenBank/DDBJ whole genome shotgun (WGS) entry which is preliminary data.</text>
</comment>
<keyword evidence="3" id="KW-0808">Transferase</keyword>
<dbReference type="InterPro" id="IPR051259">
    <property type="entry name" value="rRNA_Methyltransferase"/>
</dbReference>
<organism evidence="6 7">
    <name type="scientific">Flagellimonas aurea</name>
    <dbReference type="NCBI Taxonomy" id="2915619"/>
    <lineage>
        <taxon>Bacteria</taxon>
        <taxon>Pseudomonadati</taxon>
        <taxon>Bacteroidota</taxon>
        <taxon>Flavobacteriia</taxon>
        <taxon>Flavobacteriales</taxon>
        <taxon>Flavobacteriaceae</taxon>
        <taxon>Flagellimonas</taxon>
    </lineage>
</organism>
<dbReference type="GO" id="GO:0008168">
    <property type="term" value="F:methyltransferase activity"/>
    <property type="evidence" value="ECO:0007669"/>
    <property type="project" value="UniProtKB-KW"/>
</dbReference>
<dbReference type="SUPFAM" id="SSF55315">
    <property type="entry name" value="L30e-like"/>
    <property type="match status" value="1"/>
</dbReference>
<dbReference type="GO" id="GO:0032259">
    <property type="term" value="P:methylation"/>
    <property type="evidence" value="ECO:0007669"/>
    <property type="project" value="UniProtKB-KW"/>
</dbReference>
<dbReference type="Gene3D" id="3.40.1280.10">
    <property type="match status" value="1"/>
</dbReference>
<sequence>MEAKFISSAQNPLVKKILQLKEKSRERKKTGLFVVEGQRELELAQKGGYALQTLLYCPELMGSSSVNAFTKTSDQEIIQVSESVYGKIAHRGTTEGIMGLMRSKDHALANIVFKDKTPLVLVAEAPEKPGNIGALLRTADAASVDAVLIANPKSDLYSPNIIRSSVGCLFTNQIGVGTTDEIIDFLQTNQIKIYCAALTASKNYVDCDFKAASALVMGTEATGLTEKWLQNSDQNIIIPMQGEIDSMNVSVSAAILIFEAKRQRGF</sequence>
<dbReference type="InterPro" id="IPR001537">
    <property type="entry name" value="SpoU_MeTrfase"/>
</dbReference>
<dbReference type="InterPro" id="IPR029064">
    <property type="entry name" value="Ribosomal_eL30-like_sf"/>
</dbReference>
<reference evidence="6 7" key="1">
    <citation type="submission" date="2021-03" db="EMBL/GenBank/DDBJ databases">
        <title>Muricauda lutimaris sp. nov. and Muricauda ruestringensis sp. nov, two marine members of the Flavobacteriaceae isolated from deep sea sediments of Western Pacific.</title>
        <authorList>
            <person name="Zhao S."/>
            <person name="Liu R."/>
        </authorList>
    </citation>
    <scope>NUCLEOTIDE SEQUENCE [LARGE SCALE GENOMIC DNA]</scope>
    <source>
        <strain evidence="6 7">BC31-1-A7</strain>
    </source>
</reference>
<evidence type="ECO:0000256" key="1">
    <source>
        <dbReference type="ARBA" id="ARBA00007228"/>
    </source>
</evidence>
<name>A0ABS3G4W6_9FLAO</name>
<dbReference type="Gene3D" id="3.30.1330.30">
    <property type="match status" value="1"/>
</dbReference>
<evidence type="ECO:0000259" key="4">
    <source>
        <dbReference type="Pfam" id="PF00588"/>
    </source>
</evidence>
<gene>
    <name evidence="6" type="ORF">J0656_06300</name>
</gene>
<dbReference type="PANTHER" id="PTHR43191">
    <property type="entry name" value="RRNA METHYLTRANSFERASE 3"/>
    <property type="match status" value="1"/>
</dbReference>
<keyword evidence="7" id="KW-1185">Reference proteome</keyword>
<comment type="similarity">
    <text evidence="1">Belongs to the class IV-like SAM-binding methyltransferase superfamily. RNA methyltransferase TrmH family.</text>
</comment>
<dbReference type="InterPro" id="IPR053888">
    <property type="entry name" value="MRM3-like_sub_bind"/>
</dbReference>
<dbReference type="Proteomes" id="UP000664044">
    <property type="component" value="Unassembled WGS sequence"/>
</dbReference>
<evidence type="ECO:0000259" key="5">
    <source>
        <dbReference type="Pfam" id="PF22435"/>
    </source>
</evidence>
<dbReference type="SUPFAM" id="SSF75217">
    <property type="entry name" value="alpha/beta knot"/>
    <property type="match status" value="1"/>
</dbReference>
<protein>
    <submittedName>
        <fullName evidence="6">RNA methyltransferase</fullName>
    </submittedName>
</protein>
<keyword evidence="2 6" id="KW-0489">Methyltransferase</keyword>
<dbReference type="Pfam" id="PF22435">
    <property type="entry name" value="MRM3-like_sub_bind"/>
    <property type="match status" value="1"/>
</dbReference>
<dbReference type="PANTHER" id="PTHR43191:SF2">
    <property type="entry name" value="RRNA METHYLTRANSFERASE 3, MITOCHONDRIAL"/>
    <property type="match status" value="1"/>
</dbReference>
<feature type="domain" description="tRNA/rRNA methyltransferase SpoU type" evidence="4">
    <location>
        <begin position="119"/>
        <end position="257"/>
    </location>
</feature>
<proteinExistence type="inferred from homology"/>
<dbReference type="InterPro" id="IPR029028">
    <property type="entry name" value="Alpha/beta_knot_MTases"/>
</dbReference>
<evidence type="ECO:0000256" key="3">
    <source>
        <dbReference type="ARBA" id="ARBA00022679"/>
    </source>
</evidence>
<accession>A0ABS3G4W6</accession>
<dbReference type="InterPro" id="IPR029026">
    <property type="entry name" value="tRNA_m1G_MTases_N"/>
</dbReference>
<evidence type="ECO:0000313" key="6">
    <source>
        <dbReference type="EMBL" id="MBO0353622.1"/>
    </source>
</evidence>
<dbReference type="Pfam" id="PF00588">
    <property type="entry name" value="SpoU_methylase"/>
    <property type="match status" value="1"/>
</dbReference>
<evidence type="ECO:0000313" key="7">
    <source>
        <dbReference type="Proteomes" id="UP000664044"/>
    </source>
</evidence>
<dbReference type="RefSeq" id="WP_207032365.1">
    <property type="nucleotide sequence ID" value="NZ_CP159476.1"/>
</dbReference>
<feature type="domain" description="MRM3-like substrate binding" evidence="5">
    <location>
        <begin position="11"/>
        <end position="99"/>
    </location>
</feature>
<dbReference type="CDD" id="cd18104">
    <property type="entry name" value="SpoU-like_RNA-MTase"/>
    <property type="match status" value="1"/>
</dbReference>
<dbReference type="EMBL" id="JAFLNL010000003">
    <property type="protein sequence ID" value="MBO0353622.1"/>
    <property type="molecule type" value="Genomic_DNA"/>
</dbReference>
<evidence type="ECO:0000256" key="2">
    <source>
        <dbReference type="ARBA" id="ARBA00022603"/>
    </source>
</evidence>